<protein>
    <submittedName>
        <fullName evidence="2">Uncharacterized protein</fullName>
    </submittedName>
</protein>
<dbReference type="EMBL" id="BTTX01000002">
    <property type="protein sequence ID" value="GMU05758.1"/>
    <property type="molecule type" value="Genomic_DNA"/>
</dbReference>
<evidence type="ECO:0000313" key="3">
    <source>
        <dbReference type="Proteomes" id="UP001342631"/>
    </source>
</evidence>
<dbReference type="Proteomes" id="UP001342631">
    <property type="component" value="Unassembled WGS sequence"/>
</dbReference>
<comment type="caution">
    <text evidence="2">The sequence shown here is derived from an EMBL/GenBank/DDBJ whole genome shotgun (WGS) entry which is preliminary data.</text>
</comment>
<reference evidence="2 3" key="1">
    <citation type="journal article" date="2024" name="Arch. Microbiol.">
        <title>Corallococcus caeni sp. nov., a novel myxobacterium isolated from activated sludge.</title>
        <authorList>
            <person name="Tomita S."/>
            <person name="Nakai R."/>
            <person name="Kuroda K."/>
            <person name="Kurashita H."/>
            <person name="Hatamoto M."/>
            <person name="Yamaguchi T."/>
            <person name="Narihiro T."/>
        </authorList>
    </citation>
    <scope>NUCLEOTIDE SEQUENCE [LARGE SCALE GENOMIC DNA]</scope>
    <source>
        <strain evidence="2 3">NO1</strain>
    </source>
</reference>
<name>A0ABQ6QR31_9BACT</name>
<organism evidence="2 3">
    <name type="scientific">Corallococcus caeni</name>
    <dbReference type="NCBI Taxonomy" id="3082388"/>
    <lineage>
        <taxon>Bacteria</taxon>
        <taxon>Pseudomonadati</taxon>
        <taxon>Myxococcota</taxon>
        <taxon>Myxococcia</taxon>
        <taxon>Myxococcales</taxon>
        <taxon>Cystobacterineae</taxon>
        <taxon>Myxococcaceae</taxon>
        <taxon>Corallococcus</taxon>
    </lineage>
</organism>
<accession>A0ABQ6QR31</accession>
<feature type="compositionally biased region" description="Polar residues" evidence="1">
    <location>
        <begin position="78"/>
        <end position="88"/>
    </location>
</feature>
<evidence type="ECO:0000256" key="1">
    <source>
        <dbReference type="SAM" id="MobiDB-lite"/>
    </source>
</evidence>
<feature type="region of interest" description="Disordered" evidence="1">
    <location>
        <begin position="78"/>
        <end position="100"/>
    </location>
</feature>
<evidence type="ECO:0000313" key="2">
    <source>
        <dbReference type="EMBL" id="GMU05758.1"/>
    </source>
</evidence>
<sequence>MPDSPAPMINTSTCEGASAEGRGITGLLAVQEGIQPNPARRAKAPGNGSSRAWIQAVIPHAPPGEMRARIGAAVSLASLQRPHSSQSRAPLPGQEPHASR</sequence>
<gene>
    <name evidence="2" type="ORF">ASNO1_20110</name>
</gene>
<proteinExistence type="predicted"/>
<keyword evidence="3" id="KW-1185">Reference proteome</keyword>